<dbReference type="PANTHER" id="PTHR42928">
    <property type="entry name" value="TRICARBOXYLATE-BINDING PROTEIN"/>
    <property type="match status" value="1"/>
</dbReference>
<dbReference type="Gene3D" id="3.40.190.150">
    <property type="entry name" value="Bordetella uptake gene, domain 1"/>
    <property type="match status" value="1"/>
</dbReference>
<organism evidence="3 4">
    <name type="scientific">Fusibacter ferrireducens</name>
    <dbReference type="NCBI Taxonomy" id="2785058"/>
    <lineage>
        <taxon>Bacteria</taxon>
        <taxon>Bacillati</taxon>
        <taxon>Bacillota</taxon>
        <taxon>Clostridia</taxon>
        <taxon>Eubacteriales</taxon>
        <taxon>Eubacteriales Family XII. Incertae Sedis</taxon>
        <taxon>Fusibacter</taxon>
    </lineage>
</organism>
<dbReference type="EMBL" id="JADKNH010000008">
    <property type="protein sequence ID" value="MBF4694286.1"/>
    <property type="molecule type" value="Genomic_DNA"/>
</dbReference>
<dbReference type="InterPro" id="IPR005064">
    <property type="entry name" value="BUG"/>
</dbReference>
<sequence>MKKIMILGLIFIMIFAAGCSKKAEEPVAAASNELVANAQEKTQAADDAFPTKNISGIVQWGAGGGTDSLMRPLATLAEKHIGQSIVVENKTGGTGSIATQYVHDAAADGYTLLMGAENPQLYTMLDIINLTYKDFEPVIIIGDETVGITVGKNSKYATLTELIDAAKANPGTITLATTGKGGLPWSVASYITAVTGATFNQVPYDSDASARTAVISGECDLTVAKIQSGLESHLSGDWKYISLFSKNKIEKLEEVSLITDDYPDFDQFLPWGPFYGVFVNAGTDQAVIDKLSESFMAAFEDSSYQEILASFNINPLGIKGEEAKTYLKNWQLNTAEALYKSGSITKSPEELGLK</sequence>
<comment type="similarity">
    <text evidence="1">Belongs to the UPF0065 (bug) family.</text>
</comment>
<comment type="caution">
    <text evidence="3">The sequence shown here is derived from an EMBL/GenBank/DDBJ whole genome shotgun (WGS) entry which is preliminary data.</text>
</comment>
<dbReference type="Gene3D" id="3.40.190.10">
    <property type="entry name" value="Periplasmic binding protein-like II"/>
    <property type="match status" value="1"/>
</dbReference>
<proteinExistence type="inferred from homology"/>
<feature type="signal peptide" evidence="2">
    <location>
        <begin position="1"/>
        <end position="23"/>
    </location>
</feature>
<accession>A0ABR9ZUY9</accession>
<evidence type="ECO:0000313" key="3">
    <source>
        <dbReference type="EMBL" id="MBF4694286.1"/>
    </source>
</evidence>
<dbReference type="InterPro" id="IPR042100">
    <property type="entry name" value="Bug_dom1"/>
</dbReference>
<dbReference type="PROSITE" id="PS51257">
    <property type="entry name" value="PROKAR_LIPOPROTEIN"/>
    <property type="match status" value="1"/>
</dbReference>
<keyword evidence="2" id="KW-0732">Signal</keyword>
<dbReference type="RefSeq" id="WP_194702520.1">
    <property type="nucleotide sequence ID" value="NZ_JADKNH010000008.1"/>
</dbReference>
<reference evidence="3 4" key="1">
    <citation type="submission" date="2020-11" db="EMBL/GenBank/DDBJ databases">
        <title>Fusibacter basophilias sp. nov.</title>
        <authorList>
            <person name="Qiu D."/>
        </authorList>
    </citation>
    <scope>NUCLEOTIDE SEQUENCE [LARGE SCALE GENOMIC DNA]</scope>
    <source>
        <strain evidence="3 4">Q10-2</strain>
    </source>
</reference>
<dbReference type="PANTHER" id="PTHR42928:SF5">
    <property type="entry name" value="BLR1237 PROTEIN"/>
    <property type="match status" value="1"/>
</dbReference>
<feature type="chain" id="PRO_5045519249" evidence="2">
    <location>
        <begin position="24"/>
        <end position="354"/>
    </location>
</feature>
<dbReference type="PIRSF" id="PIRSF017082">
    <property type="entry name" value="YflP"/>
    <property type="match status" value="1"/>
</dbReference>
<evidence type="ECO:0000313" key="4">
    <source>
        <dbReference type="Proteomes" id="UP000614200"/>
    </source>
</evidence>
<name>A0ABR9ZUY9_9FIRM</name>
<evidence type="ECO:0000256" key="2">
    <source>
        <dbReference type="SAM" id="SignalP"/>
    </source>
</evidence>
<dbReference type="Proteomes" id="UP000614200">
    <property type="component" value="Unassembled WGS sequence"/>
</dbReference>
<protein>
    <submittedName>
        <fullName evidence="3">Tripartite tricarboxylate transporter substrate binding protein</fullName>
    </submittedName>
</protein>
<gene>
    <name evidence="3" type="ORF">ISU02_14280</name>
</gene>
<keyword evidence="4" id="KW-1185">Reference proteome</keyword>
<dbReference type="SUPFAM" id="SSF53850">
    <property type="entry name" value="Periplasmic binding protein-like II"/>
    <property type="match status" value="1"/>
</dbReference>
<dbReference type="CDD" id="cd07012">
    <property type="entry name" value="PBP2_Bug_TTT"/>
    <property type="match status" value="1"/>
</dbReference>
<dbReference type="Pfam" id="PF03401">
    <property type="entry name" value="TctC"/>
    <property type="match status" value="1"/>
</dbReference>
<evidence type="ECO:0000256" key="1">
    <source>
        <dbReference type="ARBA" id="ARBA00006987"/>
    </source>
</evidence>